<organism evidence="2 3">
    <name type="scientific">Photorhabdus luminescens</name>
    <name type="common">Xenorhabdus luminescens</name>
    <dbReference type="NCBI Taxonomy" id="29488"/>
    <lineage>
        <taxon>Bacteria</taxon>
        <taxon>Pseudomonadati</taxon>
        <taxon>Pseudomonadota</taxon>
        <taxon>Gammaproteobacteria</taxon>
        <taxon>Enterobacterales</taxon>
        <taxon>Morganellaceae</taxon>
        <taxon>Photorhabdus</taxon>
    </lineage>
</organism>
<evidence type="ECO:0000313" key="3">
    <source>
        <dbReference type="Proteomes" id="UP000183223"/>
    </source>
</evidence>
<keyword evidence="3" id="KW-1185">Reference proteome</keyword>
<dbReference type="InterPro" id="IPR054075">
    <property type="entry name" value="Gp53-like_C"/>
</dbReference>
<dbReference type="EMBL" id="FMWJ01000009">
    <property type="protein sequence ID" value="SCZ65420.1"/>
    <property type="molecule type" value="Genomic_DNA"/>
</dbReference>
<accession>A0A1G5QV35</accession>
<sequence length="277" mass="29933">MSQKNDFKAFSTNSNANVISQQGYEESPELQTGFPPYSMTPHILNKVLRQSSIISSVVANFIATQSGDDIMDNGDVAKLAEQLNKALKQKITTEIPNASLTQTGVVQLTDVIGNSDILAVTQKLAQEIVNSLRGDINTRVPNSRKVNGKVLSNDISLSAGDVGSYAKSESDVRYGNKNTALKSANGWWKCGDTGIIYQWGVVTGSDNYLVNFPIRFPSACTTVVATPDGRKKPSSPILDRCFVEVGEITAVSFTATTVGALNTDYRARAVHWMAIGY</sequence>
<feature type="domain" description="Putative tail fiber protein gp53-like C-terminal" evidence="1">
    <location>
        <begin position="189"/>
        <end position="277"/>
    </location>
</feature>
<evidence type="ECO:0000259" key="1">
    <source>
        <dbReference type="Pfam" id="PF21882"/>
    </source>
</evidence>
<dbReference type="RefSeq" id="WP_244161643.1">
    <property type="nucleotide sequence ID" value="NZ_CAWQXX010000038.1"/>
</dbReference>
<reference evidence="3" key="1">
    <citation type="submission" date="2016-10" db="EMBL/GenBank/DDBJ databases">
        <authorList>
            <person name="Varghese N."/>
            <person name="Submissions S."/>
        </authorList>
    </citation>
    <scope>NUCLEOTIDE SEQUENCE [LARGE SCALE GENOMIC DNA]</scope>
    <source>
        <strain evidence="3">ATCC 29999</strain>
    </source>
</reference>
<dbReference type="AlphaFoldDB" id="A0A1G5QV35"/>
<dbReference type="Pfam" id="PF21882">
    <property type="entry name" value="Gp53-like_C"/>
    <property type="match status" value="1"/>
</dbReference>
<name>A0A1G5QV35_PHOLU</name>
<gene>
    <name evidence="2" type="ORF">SAMN02982990_02423</name>
</gene>
<evidence type="ECO:0000313" key="2">
    <source>
        <dbReference type="EMBL" id="SCZ65420.1"/>
    </source>
</evidence>
<dbReference type="Proteomes" id="UP000183223">
    <property type="component" value="Unassembled WGS sequence"/>
</dbReference>
<dbReference type="Gene3D" id="2.60.40.3940">
    <property type="match status" value="1"/>
</dbReference>
<protein>
    <recommendedName>
        <fullName evidence="1">Putative tail fiber protein gp53-like C-terminal domain-containing protein</fullName>
    </recommendedName>
</protein>
<proteinExistence type="predicted"/>
<dbReference type="GeneID" id="71691224"/>